<evidence type="ECO:0000313" key="4">
    <source>
        <dbReference type="Proteomes" id="UP001164761"/>
    </source>
</evidence>
<sequence>MEETTSRFDVIVVGAGPAGLSAARVVAEHGLSVTIIDEFPLPGGRMNGQFHEEPDTGLWVGKEVAAKLVSETTELGVVFRCGQAVHDIVRTATGWSVKLTGENVQGTFLLLATGAAEIPTPLPGWTLPGVMSVGAAQVMTNVHYVKPGKRGIVIGVNVLAMAIASELIASEVELVSIVLPAKSPFTKEAANPAAVFQTLIGLSHMAPSALLRIGGKWAKRLRLSRVATRFLPKRGIKMWGVPLQLRTAALQINGIDKVESVTLADVNRAGELIPGSERDVDVDFVAIAGGLYPMAELASVIGCPFTYIPALGGHIPVHDEQLRTPVDKLYVAGNITGIESAKVAMAQGRLAGASICQDAGLCDEVSAAMQDVVRTRAKSLIQFAPGIAEARESLYHVR</sequence>
<dbReference type="PANTHER" id="PTHR42949:SF3">
    <property type="entry name" value="ANAEROBIC GLYCEROL-3-PHOSPHATE DEHYDROGENASE SUBUNIT B"/>
    <property type="match status" value="1"/>
</dbReference>
<proteinExistence type="predicted"/>
<reference evidence="3" key="1">
    <citation type="submission" date="2022-08" db="EMBL/GenBank/DDBJ databases">
        <title>Alicyclobacillus fastidiosus DSM 17978, complete genome.</title>
        <authorList>
            <person name="Wang Q."/>
            <person name="Cai R."/>
            <person name="Wang Z."/>
        </authorList>
    </citation>
    <scope>NUCLEOTIDE SEQUENCE</scope>
    <source>
        <strain evidence="3">DSM 17978</strain>
    </source>
</reference>
<keyword evidence="4" id="KW-1185">Reference proteome</keyword>
<keyword evidence="1" id="KW-0560">Oxidoreductase</keyword>
<dbReference type="Proteomes" id="UP001164761">
    <property type="component" value="Chromosome"/>
</dbReference>
<dbReference type="InterPro" id="IPR051691">
    <property type="entry name" value="Metab_Enz_Cyan_OpOx_G3PDH"/>
</dbReference>
<dbReference type="RefSeq" id="WP_268004396.1">
    <property type="nucleotide sequence ID" value="NZ_BSUT01000001.1"/>
</dbReference>
<dbReference type="PRINTS" id="PR00411">
    <property type="entry name" value="PNDRDTASEI"/>
</dbReference>
<accession>A0ABY6ZCB1</accession>
<dbReference type="InterPro" id="IPR036188">
    <property type="entry name" value="FAD/NAD-bd_sf"/>
</dbReference>
<dbReference type="PRINTS" id="PR00368">
    <property type="entry name" value="FADPNR"/>
</dbReference>
<protein>
    <submittedName>
        <fullName evidence="3">NAD(P)/FAD-dependent oxidoreductase</fullName>
    </submittedName>
</protein>
<evidence type="ECO:0000313" key="3">
    <source>
        <dbReference type="EMBL" id="WAH40497.1"/>
    </source>
</evidence>
<dbReference type="PANTHER" id="PTHR42949">
    <property type="entry name" value="ANAEROBIC GLYCEROL-3-PHOSPHATE DEHYDROGENASE SUBUNIT B"/>
    <property type="match status" value="1"/>
</dbReference>
<evidence type="ECO:0000256" key="1">
    <source>
        <dbReference type="ARBA" id="ARBA00023002"/>
    </source>
</evidence>
<feature type="domain" description="FAD/NAD(P)-binding" evidence="2">
    <location>
        <begin position="240"/>
        <end position="348"/>
    </location>
</feature>
<evidence type="ECO:0000259" key="2">
    <source>
        <dbReference type="Pfam" id="PF07992"/>
    </source>
</evidence>
<dbReference type="EMBL" id="CP104067">
    <property type="protein sequence ID" value="WAH40497.1"/>
    <property type="molecule type" value="Genomic_DNA"/>
</dbReference>
<dbReference type="InterPro" id="IPR023753">
    <property type="entry name" value="FAD/NAD-binding_dom"/>
</dbReference>
<name>A0ABY6ZCB1_9BACL</name>
<gene>
    <name evidence="3" type="ORF">NZD89_19510</name>
</gene>
<organism evidence="3 4">
    <name type="scientific">Alicyclobacillus fastidiosus</name>
    <dbReference type="NCBI Taxonomy" id="392011"/>
    <lineage>
        <taxon>Bacteria</taxon>
        <taxon>Bacillati</taxon>
        <taxon>Bacillota</taxon>
        <taxon>Bacilli</taxon>
        <taxon>Bacillales</taxon>
        <taxon>Alicyclobacillaceae</taxon>
        <taxon>Alicyclobacillus</taxon>
    </lineage>
</organism>
<dbReference type="Gene3D" id="3.50.50.60">
    <property type="entry name" value="FAD/NAD(P)-binding domain"/>
    <property type="match status" value="4"/>
</dbReference>
<dbReference type="Pfam" id="PF07992">
    <property type="entry name" value="Pyr_redox_2"/>
    <property type="match status" value="2"/>
</dbReference>
<dbReference type="SUPFAM" id="SSF51905">
    <property type="entry name" value="FAD/NAD(P)-binding domain"/>
    <property type="match status" value="1"/>
</dbReference>
<feature type="domain" description="FAD/NAD(P)-binding" evidence="2">
    <location>
        <begin position="8"/>
        <end position="182"/>
    </location>
</feature>